<accession>A0AAV4F9B1</accession>
<gene>
    <name evidence="1" type="ORF">ElyMa_002061100</name>
</gene>
<sequence length="140" mass="16060">MLIRQDSNLFLQLQNFVSQSLTVTVDDNGNALSLQERQLVHTLLQASRFVYFLDHQEHMMAYGHRAVRLSTLKGRLQQVVCSTRLLLARLSDNAIRAFLNQNSRMRSLHSPRSSPALKRVVLSVALRRMVTVLDEITLEM</sequence>
<organism evidence="1 2">
    <name type="scientific">Elysia marginata</name>
    <dbReference type="NCBI Taxonomy" id="1093978"/>
    <lineage>
        <taxon>Eukaryota</taxon>
        <taxon>Metazoa</taxon>
        <taxon>Spiralia</taxon>
        <taxon>Lophotrochozoa</taxon>
        <taxon>Mollusca</taxon>
        <taxon>Gastropoda</taxon>
        <taxon>Heterobranchia</taxon>
        <taxon>Euthyneura</taxon>
        <taxon>Panpulmonata</taxon>
        <taxon>Sacoglossa</taxon>
        <taxon>Placobranchoidea</taxon>
        <taxon>Plakobranchidae</taxon>
        <taxon>Elysia</taxon>
    </lineage>
</organism>
<dbReference type="AlphaFoldDB" id="A0AAV4F9B1"/>
<reference evidence="1 2" key="1">
    <citation type="journal article" date="2021" name="Elife">
        <title>Chloroplast acquisition without the gene transfer in kleptoplastic sea slugs, Plakobranchus ocellatus.</title>
        <authorList>
            <person name="Maeda T."/>
            <person name="Takahashi S."/>
            <person name="Yoshida T."/>
            <person name="Shimamura S."/>
            <person name="Takaki Y."/>
            <person name="Nagai Y."/>
            <person name="Toyoda A."/>
            <person name="Suzuki Y."/>
            <person name="Arimoto A."/>
            <person name="Ishii H."/>
            <person name="Satoh N."/>
            <person name="Nishiyama T."/>
            <person name="Hasebe M."/>
            <person name="Maruyama T."/>
            <person name="Minagawa J."/>
            <person name="Obokata J."/>
            <person name="Shigenobu S."/>
        </authorList>
    </citation>
    <scope>NUCLEOTIDE SEQUENCE [LARGE SCALE GENOMIC DNA]</scope>
</reference>
<proteinExistence type="predicted"/>
<name>A0AAV4F9B1_9GAST</name>
<dbReference type="EMBL" id="BMAT01004187">
    <property type="protein sequence ID" value="GFR69967.1"/>
    <property type="molecule type" value="Genomic_DNA"/>
</dbReference>
<protein>
    <submittedName>
        <fullName evidence="1">Uncharacterized protein</fullName>
    </submittedName>
</protein>
<evidence type="ECO:0000313" key="1">
    <source>
        <dbReference type="EMBL" id="GFR69967.1"/>
    </source>
</evidence>
<dbReference type="Proteomes" id="UP000762676">
    <property type="component" value="Unassembled WGS sequence"/>
</dbReference>
<keyword evidence="2" id="KW-1185">Reference proteome</keyword>
<comment type="caution">
    <text evidence="1">The sequence shown here is derived from an EMBL/GenBank/DDBJ whole genome shotgun (WGS) entry which is preliminary data.</text>
</comment>
<evidence type="ECO:0000313" key="2">
    <source>
        <dbReference type="Proteomes" id="UP000762676"/>
    </source>
</evidence>